<accession>A0A1D2QRT2</accession>
<dbReference type="STRING" id="62101.AB835_04580"/>
<name>A0A1D2QRT2_9GAMM</name>
<evidence type="ECO:0000313" key="2">
    <source>
        <dbReference type="EMBL" id="ODS24305.1"/>
    </source>
</evidence>
<dbReference type="EMBL" id="MDLC01000011">
    <property type="protein sequence ID" value="ODS24305.1"/>
    <property type="molecule type" value="Genomic_DNA"/>
</dbReference>
<dbReference type="GO" id="GO:0043107">
    <property type="term" value="P:type IV pilus-dependent motility"/>
    <property type="evidence" value="ECO:0007669"/>
    <property type="project" value="InterPro"/>
</dbReference>
<keyword evidence="1" id="KW-0812">Transmembrane</keyword>
<keyword evidence="1" id="KW-0472">Membrane</keyword>
<dbReference type="InterPro" id="IPR007445">
    <property type="entry name" value="PilO"/>
</dbReference>
<organism evidence="2 3">
    <name type="scientific">Candidatus Endobugula sertula</name>
    <name type="common">Bugula neritina bacterial symbiont</name>
    <dbReference type="NCBI Taxonomy" id="62101"/>
    <lineage>
        <taxon>Bacteria</taxon>
        <taxon>Pseudomonadati</taxon>
        <taxon>Pseudomonadota</taxon>
        <taxon>Gammaproteobacteria</taxon>
        <taxon>Cellvibrionales</taxon>
        <taxon>Cellvibrionaceae</taxon>
        <taxon>Candidatus Endobugula</taxon>
    </lineage>
</organism>
<sequence length="204" mass="22747">MSLQDTLEQLNNLDLNDIDWSRMGGWPLLGRLCVWGLAMVGVLGVTYFLFVQGLQDTLHREVRNESQLRQAFQQKVFQAAALDQYRTQMGQMKQDFKFLLAQLPKKTQVPGLLDDIDEKGSISGLNILSIKLKSEIVGEFYVILPIEISAEGSYHNIGSFVSGIAGMSRIVTLHDFNITAGSHPSKLKVVIQAKTYRSIDEGSS</sequence>
<evidence type="ECO:0000256" key="1">
    <source>
        <dbReference type="SAM" id="Phobius"/>
    </source>
</evidence>
<dbReference type="InterPro" id="IPR014717">
    <property type="entry name" value="Transl_elong_EF1B/ribsomal_bS6"/>
</dbReference>
<dbReference type="PIRSF" id="PIRSF016482">
    <property type="entry name" value="PilO"/>
    <property type="match status" value="1"/>
</dbReference>
<gene>
    <name evidence="2" type="ORF">AB835_04580</name>
</gene>
<evidence type="ECO:0000313" key="3">
    <source>
        <dbReference type="Proteomes" id="UP000242502"/>
    </source>
</evidence>
<feature type="transmembrane region" description="Helical" evidence="1">
    <location>
        <begin position="28"/>
        <end position="50"/>
    </location>
</feature>
<dbReference type="Gene3D" id="3.30.70.60">
    <property type="match status" value="1"/>
</dbReference>
<protein>
    <recommendedName>
        <fullName evidence="4">Pilus assembly protein PilP</fullName>
    </recommendedName>
</protein>
<keyword evidence="1" id="KW-1133">Transmembrane helix</keyword>
<comment type="caution">
    <text evidence="2">The sequence shown here is derived from an EMBL/GenBank/DDBJ whole genome shotgun (WGS) entry which is preliminary data.</text>
</comment>
<evidence type="ECO:0008006" key="4">
    <source>
        <dbReference type="Google" id="ProtNLM"/>
    </source>
</evidence>
<dbReference type="Gene3D" id="1.10.287.540">
    <property type="entry name" value="Helix hairpin bin"/>
    <property type="match status" value="1"/>
</dbReference>
<dbReference type="PANTHER" id="PTHR39555:SF1">
    <property type="entry name" value="TYPE IV PILUS INNER MEMBRANE COMPONENT PILO"/>
    <property type="match status" value="1"/>
</dbReference>
<dbReference type="Pfam" id="PF04350">
    <property type="entry name" value="PilO"/>
    <property type="match status" value="1"/>
</dbReference>
<proteinExistence type="predicted"/>
<dbReference type="PANTHER" id="PTHR39555">
    <property type="entry name" value="FIMBRIAL ASSEMBLY PROTEIN PILO-LIKE PROTEIN-RELATED"/>
    <property type="match status" value="1"/>
</dbReference>
<dbReference type="Proteomes" id="UP000242502">
    <property type="component" value="Unassembled WGS sequence"/>
</dbReference>
<dbReference type="AlphaFoldDB" id="A0A1D2QRT2"/>
<reference evidence="2 3" key="1">
    <citation type="journal article" date="2016" name="Appl. Environ. Microbiol.">
        <title>Lack of Overt Genome Reduction in the Bryostatin-Producing Bryozoan Symbiont "Candidatus Endobugula sertula".</title>
        <authorList>
            <person name="Miller I.J."/>
            <person name="Vanee N."/>
            <person name="Fong S.S."/>
            <person name="Lim-Fong G.E."/>
            <person name="Kwan J.C."/>
        </authorList>
    </citation>
    <scope>NUCLEOTIDE SEQUENCE [LARGE SCALE GENOMIC DNA]</scope>
    <source>
        <strain evidence="2">AB1-4</strain>
    </source>
</reference>
<dbReference type="GO" id="GO:0043683">
    <property type="term" value="P:type IV pilus assembly"/>
    <property type="evidence" value="ECO:0007669"/>
    <property type="project" value="InterPro"/>
</dbReference>